<dbReference type="Proteomes" id="UP000596742">
    <property type="component" value="Unassembled WGS sequence"/>
</dbReference>
<gene>
    <name evidence="1" type="ORF">MGAL_10B007740</name>
</gene>
<keyword evidence="2" id="KW-1185">Reference proteome</keyword>
<evidence type="ECO:0000313" key="2">
    <source>
        <dbReference type="Proteomes" id="UP000596742"/>
    </source>
</evidence>
<comment type="caution">
    <text evidence="1">The sequence shown here is derived from an EMBL/GenBank/DDBJ whole genome shotgun (WGS) entry which is preliminary data.</text>
</comment>
<sequence length="133" mass="15191">MDSRIGSPKNGFESKIENIQSYIVSQEYSMKVLEQCPDYQDKEVTKEGDIDYLKEQQSPILKLNVKVKGSAFQNENVLYREVNRFVSGIYNTLDRHANSLNGSSREVLMLTGNECDENCIPCPKVIEDPPQLR</sequence>
<evidence type="ECO:0000313" key="1">
    <source>
        <dbReference type="EMBL" id="VDI33791.1"/>
    </source>
</evidence>
<proteinExistence type="predicted"/>
<dbReference type="AlphaFoldDB" id="A0A8B6EFP1"/>
<name>A0A8B6EFP1_MYTGA</name>
<protein>
    <submittedName>
        <fullName evidence="1">Uncharacterized protein</fullName>
    </submittedName>
</protein>
<organism evidence="1 2">
    <name type="scientific">Mytilus galloprovincialis</name>
    <name type="common">Mediterranean mussel</name>
    <dbReference type="NCBI Taxonomy" id="29158"/>
    <lineage>
        <taxon>Eukaryota</taxon>
        <taxon>Metazoa</taxon>
        <taxon>Spiralia</taxon>
        <taxon>Lophotrochozoa</taxon>
        <taxon>Mollusca</taxon>
        <taxon>Bivalvia</taxon>
        <taxon>Autobranchia</taxon>
        <taxon>Pteriomorphia</taxon>
        <taxon>Mytilida</taxon>
        <taxon>Mytiloidea</taxon>
        <taxon>Mytilidae</taxon>
        <taxon>Mytilinae</taxon>
        <taxon>Mytilus</taxon>
    </lineage>
</organism>
<accession>A0A8B6EFP1</accession>
<reference evidence="1" key="1">
    <citation type="submission" date="2018-11" db="EMBL/GenBank/DDBJ databases">
        <authorList>
            <person name="Alioto T."/>
            <person name="Alioto T."/>
        </authorList>
    </citation>
    <scope>NUCLEOTIDE SEQUENCE</scope>
</reference>
<dbReference type="OrthoDB" id="6089079at2759"/>
<dbReference type="EMBL" id="UYJE01005080">
    <property type="protein sequence ID" value="VDI33791.1"/>
    <property type="molecule type" value="Genomic_DNA"/>
</dbReference>